<comment type="caution">
    <text evidence="2">The sequence shown here is derived from an EMBL/GenBank/DDBJ whole genome shotgun (WGS) entry which is preliminary data.</text>
</comment>
<name>A0ABT1E0Z6_9ACTN</name>
<reference evidence="2 3" key="1">
    <citation type="submission" date="2022-06" db="EMBL/GenBank/DDBJ databases">
        <title>New Species of the Genus Actinoplanes, ActinopZanes ferrugineus.</title>
        <authorList>
            <person name="Ding P."/>
        </authorList>
    </citation>
    <scope>NUCLEOTIDE SEQUENCE [LARGE SCALE GENOMIC DNA]</scope>
    <source>
        <strain evidence="2 3">TRM88003</strain>
    </source>
</reference>
<dbReference type="RefSeq" id="WP_253242782.1">
    <property type="nucleotide sequence ID" value="NZ_JAMYJR010000050.1"/>
</dbReference>
<keyword evidence="3" id="KW-1185">Reference proteome</keyword>
<gene>
    <name evidence="2" type="ORF">M1L60_39875</name>
</gene>
<sequence length="170" mass="17434">MNPAIRALFGAPIGLDTAGGFTVWRVGTVTAVLLGARAILATTRITRGEEDAGRWDLLLSGRLPAPAVLLRHLASVMAVAAATATAVTAALVLSGTEPAGAMVHGAHARPTARAGLGEGKSWLRPRRGSRTTRPARVSAASAAIREAPTTTLPLRESPTVPAQAKVRPAT</sequence>
<evidence type="ECO:0000313" key="2">
    <source>
        <dbReference type="EMBL" id="MCO8276758.1"/>
    </source>
</evidence>
<evidence type="ECO:0000256" key="1">
    <source>
        <dbReference type="SAM" id="MobiDB-lite"/>
    </source>
</evidence>
<proteinExistence type="predicted"/>
<protein>
    <submittedName>
        <fullName evidence="2">Uncharacterized protein</fullName>
    </submittedName>
</protein>
<dbReference type="Proteomes" id="UP001523369">
    <property type="component" value="Unassembled WGS sequence"/>
</dbReference>
<feature type="region of interest" description="Disordered" evidence="1">
    <location>
        <begin position="115"/>
        <end position="170"/>
    </location>
</feature>
<evidence type="ECO:0000313" key="3">
    <source>
        <dbReference type="Proteomes" id="UP001523369"/>
    </source>
</evidence>
<dbReference type="EMBL" id="JAMYJR010000050">
    <property type="protein sequence ID" value="MCO8276758.1"/>
    <property type="molecule type" value="Genomic_DNA"/>
</dbReference>
<organism evidence="2 3">
    <name type="scientific">Paractinoplanes aksuensis</name>
    <dbReference type="NCBI Taxonomy" id="2939490"/>
    <lineage>
        <taxon>Bacteria</taxon>
        <taxon>Bacillati</taxon>
        <taxon>Actinomycetota</taxon>
        <taxon>Actinomycetes</taxon>
        <taxon>Micromonosporales</taxon>
        <taxon>Micromonosporaceae</taxon>
        <taxon>Paractinoplanes</taxon>
    </lineage>
</organism>
<accession>A0ABT1E0Z6</accession>